<evidence type="ECO:0000313" key="1">
    <source>
        <dbReference type="EMBL" id="NOU68631.1"/>
    </source>
</evidence>
<proteinExistence type="predicted"/>
<gene>
    <name evidence="1" type="ORF">GC096_31855</name>
</gene>
<dbReference type="Proteomes" id="UP000653578">
    <property type="component" value="Unassembled WGS sequence"/>
</dbReference>
<name>A0ABX1XKP4_9BACL</name>
<sequence>MRREIHLDGHVFVANAHLRIADQVMSETITHQQFHSYLDQHVFFWPTPRDCQKMLEMYARREPDEAFAILQLDAHALLDEFYDDIKLSKYDSGSSPRYPNRCAYKKSLQMFVTLDQFEIARDHDVPSKPSEIREVLVEGEVTSLSRYLQFIYCDNREGIPERWREFAQSIQDFKNLATL</sequence>
<accession>A0ABX1XKP4</accession>
<organism evidence="1 2">
    <name type="scientific">Paenibacillus plantarum</name>
    <dbReference type="NCBI Taxonomy" id="2654975"/>
    <lineage>
        <taxon>Bacteria</taxon>
        <taxon>Bacillati</taxon>
        <taxon>Bacillota</taxon>
        <taxon>Bacilli</taxon>
        <taxon>Bacillales</taxon>
        <taxon>Paenibacillaceae</taxon>
        <taxon>Paenibacillus</taxon>
    </lineage>
</organism>
<dbReference type="Pfam" id="PF22531">
    <property type="entry name" value="DUF7002"/>
    <property type="match status" value="1"/>
</dbReference>
<dbReference type="InterPro" id="IPR054271">
    <property type="entry name" value="DUF7002"/>
</dbReference>
<evidence type="ECO:0000313" key="2">
    <source>
        <dbReference type="Proteomes" id="UP000653578"/>
    </source>
</evidence>
<reference evidence="1 2" key="1">
    <citation type="submission" date="2019-10" db="EMBL/GenBank/DDBJ databases">
        <title>Description of Paenibacillus humi sp. nov.</title>
        <authorList>
            <person name="Carlier A."/>
            <person name="Qi S."/>
        </authorList>
    </citation>
    <scope>NUCLEOTIDE SEQUENCE [LARGE SCALE GENOMIC DNA]</scope>
    <source>
        <strain evidence="1 2">LMG 31461</strain>
    </source>
</reference>
<dbReference type="EMBL" id="WHNY01000075">
    <property type="protein sequence ID" value="NOU68631.1"/>
    <property type="molecule type" value="Genomic_DNA"/>
</dbReference>
<protein>
    <submittedName>
        <fullName evidence="1">Uncharacterized protein</fullName>
    </submittedName>
</protein>
<comment type="caution">
    <text evidence="1">The sequence shown here is derived from an EMBL/GenBank/DDBJ whole genome shotgun (WGS) entry which is preliminary data.</text>
</comment>
<keyword evidence="2" id="KW-1185">Reference proteome</keyword>